<gene>
    <name evidence="1" type="ORF">MYCIT1_LOCUS37019</name>
</gene>
<proteinExistence type="predicted"/>
<comment type="caution">
    <text evidence="1">The sequence shown here is derived from an EMBL/GenBank/DDBJ whole genome shotgun (WGS) entry which is preliminary data.</text>
</comment>
<sequence>MYSHYKRLSVPPAIITNKVACERYMRTLDSEFSTALRNALATSQVFNKRYQTRAGIANANVPATGVNWQDDPIQLKELMTMAEE</sequence>
<evidence type="ECO:0000313" key="2">
    <source>
        <dbReference type="Proteomes" id="UP001295794"/>
    </source>
</evidence>
<name>A0AAD2HZB1_9AGAR</name>
<dbReference type="Proteomes" id="UP001295794">
    <property type="component" value="Unassembled WGS sequence"/>
</dbReference>
<accession>A0AAD2HZB1</accession>
<evidence type="ECO:0000313" key="1">
    <source>
        <dbReference type="EMBL" id="CAK5284041.1"/>
    </source>
</evidence>
<protein>
    <submittedName>
        <fullName evidence="1">Uncharacterized protein</fullName>
    </submittedName>
</protein>
<keyword evidence="2" id="KW-1185">Reference proteome</keyword>
<dbReference type="AlphaFoldDB" id="A0AAD2HZB1"/>
<feature type="non-terminal residue" evidence="1">
    <location>
        <position position="84"/>
    </location>
</feature>
<organism evidence="1 2">
    <name type="scientific">Mycena citricolor</name>
    <dbReference type="NCBI Taxonomy" id="2018698"/>
    <lineage>
        <taxon>Eukaryota</taxon>
        <taxon>Fungi</taxon>
        <taxon>Dikarya</taxon>
        <taxon>Basidiomycota</taxon>
        <taxon>Agaricomycotina</taxon>
        <taxon>Agaricomycetes</taxon>
        <taxon>Agaricomycetidae</taxon>
        <taxon>Agaricales</taxon>
        <taxon>Marasmiineae</taxon>
        <taxon>Mycenaceae</taxon>
        <taxon>Mycena</taxon>
    </lineage>
</organism>
<reference evidence="1" key="1">
    <citation type="submission" date="2023-11" db="EMBL/GenBank/DDBJ databases">
        <authorList>
            <person name="De Vega J J."/>
            <person name="De Vega J J."/>
        </authorList>
    </citation>
    <scope>NUCLEOTIDE SEQUENCE</scope>
</reference>
<dbReference type="EMBL" id="CAVNYO010000478">
    <property type="protein sequence ID" value="CAK5284041.1"/>
    <property type="molecule type" value="Genomic_DNA"/>
</dbReference>